<dbReference type="InterPro" id="IPR053147">
    <property type="entry name" value="Hsp_HslJ-like"/>
</dbReference>
<evidence type="ECO:0000313" key="3">
    <source>
        <dbReference type="Proteomes" id="UP000002191"/>
    </source>
</evidence>
<dbReference type="eggNOG" id="COG3187">
    <property type="taxonomic scope" value="Bacteria"/>
</dbReference>
<dbReference type="HOGENOM" id="CLU_1675049_0_0_7"/>
<dbReference type="STRING" id="643562.Daes_2675"/>
<sequence length="157" mass="16614" precursor="true">MPMKERFAAPLAVLSLVLVLVLGVGCGSKEVAPANPEAARDQVVGKTWVLHSLAGRNVVGDEQLTLELRPDGTVAGHAGCAVFSGTYTLEGATLHLSSLAAVEEKICGPSQDEQQYTYLSFLGRVASLKLDGDALDLIMEESARPLEFSTSAPGLFW</sequence>
<gene>
    <name evidence="2" type="ordered locus">Daes_2675</name>
</gene>
<dbReference type="Proteomes" id="UP000002191">
    <property type="component" value="Chromosome"/>
</dbReference>
<dbReference type="InterPro" id="IPR005184">
    <property type="entry name" value="DUF306_Meta_HslJ"/>
</dbReference>
<keyword evidence="3" id="KW-1185">Reference proteome</keyword>
<dbReference type="EMBL" id="CP002431">
    <property type="protein sequence ID" value="ADU63671.1"/>
    <property type="molecule type" value="Genomic_DNA"/>
</dbReference>
<dbReference type="InterPro" id="IPR038670">
    <property type="entry name" value="HslJ-like_sf"/>
</dbReference>
<dbReference type="PANTHER" id="PTHR35535">
    <property type="entry name" value="HEAT SHOCK PROTEIN HSLJ"/>
    <property type="match status" value="1"/>
</dbReference>
<feature type="domain" description="DUF306" evidence="1">
    <location>
        <begin position="42"/>
        <end position="148"/>
    </location>
</feature>
<dbReference type="KEGG" id="das:Daes_2675"/>
<proteinExistence type="predicted"/>
<dbReference type="RefSeq" id="WP_013515577.1">
    <property type="nucleotide sequence ID" value="NC_014844.1"/>
</dbReference>
<dbReference type="AlphaFoldDB" id="E6VWQ9"/>
<evidence type="ECO:0000259" key="1">
    <source>
        <dbReference type="Pfam" id="PF03724"/>
    </source>
</evidence>
<dbReference type="PROSITE" id="PS51257">
    <property type="entry name" value="PROKAR_LIPOPROTEIN"/>
    <property type="match status" value="1"/>
</dbReference>
<dbReference type="PANTHER" id="PTHR35535:SF2">
    <property type="entry name" value="DUF306 DOMAIN-CONTAINING PROTEIN"/>
    <property type="match status" value="1"/>
</dbReference>
<accession>E6VWQ9</accession>
<reference evidence="2 3" key="2">
    <citation type="journal article" date="2014" name="Genome Announc.">
        <title>Complete Genome Sequence of the Subsurface, Mesophilic Sulfate-Reducing Bacterium Desulfovibrio aespoeensis Aspo-2.</title>
        <authorList>
            <person name="Pedersen K."/>
            <person name="Bengtsson A."/>
            <person name="Edlund J."/>
            <person name="Rabe L."/>
            <person name="Hazen T."/>
            <person name="Chakraborty R."/>
            <person name="Goodwin L."/>
            <person name="Shapiro N."/>
        </authorList>
    </citation>
    <scope>NUCLEOTIDE SEQUENCE [LARGE SCALE GENOMIC DNA]</scope>
    <source>
        <strain evidence="3">ATCC 700646 / DSM 10631 / Aspo-2</strain>
    </source>
</reference>
<protein>
    <recommendedName>
        <fullName evidence="1">DUF306 domain-containing protein</fullName>
    </recommendedName>
</protein>
<reference evidence="3" key="1">
    <citation type="submission" date="2010-12" db="EMBL/GenBank/DDBJ databases">
        <title>Complete sequence of Desulfovibrio aespoeensis Aspo-2.</title>
        <authorList>
            <consortium name="US DOE Joint Genome Institute"/>
            <person name="Lucas S."/>
            <person name="Copeland A."/>
            <person name="Lapidus A."/>
            <person name="Cheng J.-F."/>
            <person name="Goodwin L."/>
            <person name="Pitluck S."/>
            <person name="Chertkov O."/>
            <person name="Misra M."/>
            <person name="Detter J.C."/>
            <person name="Han C."/>
            <person name="Tapia R."/>
            <person name="Land M."/>
            <person name="Hauser L."/>
            <person name="Kyrpides N."/>
            <person name="Ivanova N."/>
            <person name="Ovchinnikova G."/>
            <person name="Pedersen K."/>
            <person name="Jagevall S."/>
            <person name="Hazen T."/>
            <person name="Woyke T."/>
        </authorList>
    </citation>
    <scope>NUCLEOTIDE SEQUENCE [LARGE SCALE GENOMIC DNA]</scope>
    <source>
        <strain evidence="3">ATCC 700646 / DSM 10631 / Aspo-2</strain>
    </source>
</reference>
<dbReference type="Gene3D" id="2.40.128.270">
    <property type="match status" value="1"/>
</dbReference>
<dbReference type="OrthoDB" id="423130at2"/>
<evidence type="ECO:0000313" key="2">
    <source>
        <dbReference type="EMBL" id="ADU63671.1"/>
    </source>
</evidence>
<dbReference type="Pfam" id="PF03724">
    <property type="entry name" value="META"/>
    <property type="match status" value="1"/>
</dbReference>
<name>E6VWQ9_PSEA9</name>
<organism evidence="2 3">
    <name type="scientific">Pseudodesulfovibrio aespoeensis (strain ATCC 700646 / DSM 10631 / Aspo-2)</name>
    <name type="common">Desulfovibrio aespoeensis</name>
    <dbReference type="NCBI Taxonomy" id="643562"/>
    <lineage>
        <taxon>Bacteria</taxon>
        <taxon>Pseudomonadati</taxon>
        <taxon>Thermodesulfobacteriota</taxon>
        <taxon>Desulfovibrionia</taxon>
        <taxon>Desulfovibrionales</taxon>
        <taxon>Desulfovibrionaceae</taxon>
    </lineage>
</organism>